<feature type="transmembrane region" description="Helical" evidence="1">
    <location>
        <begin position="76"/>
        <end position="96"/>
    </location>
</feature>
<keyword evidence="1" id="KW-0812">Transmembrane</keyword>
<dbReference type="Proteomes" id="UP001321498">
    <property type="component" value="Chromosome"/>
</dbReference>
<keyword evidence="1" id="KW-0472">Membrane</keyword>
<accession>A0ABM8GFI3</accession>
<evidence type="ECO:0000256" key="1">
    <source>
        <dbReference type="SAM" id="Phobius"/>
    </source>
</evidence>
<gene>
    <name evidence="3" type="ORF">GCM10025866_30300</name>
</gene>
<feature type="domain" description="CAAX prenyl protease 2/Lysostaphin resistance protein A-like" evidence="2">
    <location>
        <begin position="152"/>
        <end position="242"/>
    </location>
</feature>
<keyword evidence="1" id="KW-1133">Transmembrane helix</keyword>
<feature type="transmembrane region" description="Helical" evidence="1">
    <location>
        <begin position="155"/>
        <end position="178"/>
    </location>
</feature>
<feature type="transmembrane region" description="Helical" evidence="1">
    <location>
        <begin position="117"/>
        <end position="135"/>
    </location>
</feature>
<proteinExistence type="predicted"/>
<organism evidence="3 4">
    <name type="scientific">Naasia aerilata</name>
    <dbReference type="NCBI Taxonomy" id="1162966"/>
    <lineage>
        <taxon>Bacteria</taxon>
        <taxon>Bacillati</taxon>
        <taxon>Actinomycetota</taxon>
        <taxon>Actinomycetes</taxon>
        <taxon>Micrococcales</taxon>
        <taxon>Microbacteriaceae</taxon>
        <taxon>Naasia</taxon>
    </lineage>
</organism>
<feature type="transmembrane region" description="Helical" evidence="1">
    <location>
        <begin position="30"/>
        <end position="47"/>
    </location>
</feature>
<keyword evidence="4" id="KW-1185">Reference proteome</keyword>
<name>A0ABM8GFI3_9MICO</name>
<feature type="transmembrane region" description="Helical" evidence="1">
    <location>
        <begin position="52"/>
        <end position="70"/>
    </location>
</feature>
<protein>
    <recommendedName>
        <fullName evidence="2">CAAX prenyl protease 2/Lysostaphin resistance protein A-like domain-containing protein</fullName>
    </recommendedName>
</protein>
<dbReference type="Pfam" id="PF02517">
    <property type="entry name" value="Rce1-like"/>
    <property type="match status" value="1"/>
</dbReference>
<reference evidence="4" key="1">
    <citation type="journal article" date="2019" name="Int. J. Syst. Evol. Microbiol.">
        <title>The Global Catalogue of Microorganisms (GCM) 10K type strain sequencing project: providing services to taxonomists for standard genome sequencing and annotation.</title>
        <authorList>
            <consortium name="The Broad Institute Genomics Platform"/>
            <consortium name="The Broad Institute Genome Sequencing Center for Infectious Disease"/>
            <person name="Wu L."/>
            <person name="Ma J."/>
        </authorList>
    </citation>
    <scope>NUCLEOTIDE SEQUENCE [LARGE SCALE GENOMIC DNA]</scope>
    <source>
        <strain evidence="4">NBRC 108725</strain>
    </source>
</reference>
<evidence type="ECO:0000313" key="3">
    <source>
        <dbReference type="EMBL" id="BDZ47121.1"/>
    </source>
</evidence>
<dbReference type="EMBL" id="AP027731">
    <property type="protein sequence ID" value="BDZ47121.1"/>
    <property type="molecule type" value="Genomic_DNA"/>
</dbReference>
<evidence type="ECO:0000313" key="4">
    <source>
        <dbReference type="Proteomes" id="UP001321498"/>
    </source>
</evidence>
<sequence length="261" mass="29127">MLPALGIAAAAVFLFGLRLALGPGVLLPGYALLVVSVLGALLIRRALAADLLLIALGLGIVSSISVEANLDYPNMALFGTVITLAVLVPYLIDRFVYKNHTIRFPSPRTKWTLLEKAWLGTAVVLAWLILPNYFINSGAYRNWPAVTAPDEVARLFVGVNAVGIWDELFFICVVFTLLRRHLPDWQAIPLQAVIFVSFLWELGYRSWGPAITIPFALVQAFIFTRTRSLPYVITVHLLFDFFVFLVIVHAHHPTWLPIFVY</sequence>
<feature type="transmembrane region" description="Helical" evidence="1">
    <location>
        <begin position="231"/>
        <end position="251"/>
    </location>
</feature>
<evidence type="ECO:0000259" key="2">
    <source>
        <dbReference type="Pfam" id="PF02517"/>
    </source>
</evidence>
<dbReference type="InterPro" id="IPR003675">
    <property type="entry name" value="Rce1/LyrA-like_dom"/>
</dbReference>